<evidence type="ECO:0000313" key="2">
    <source>
        <dbReference type="Proteomes" id="UP001165960"/>
    </source>
</evidence>
<name>A0ACC2T3B7_9FUNG</name>
<keyword evidence="2" id="KW-1185">Reference proteome</keyword>
<dbReference type="Proteomes" id="UP001165960">
    <property type="component" value="Unassembled WGS sequence"/>
</dbReference>
<sequence length="111" mass="12355">MLVPTQEKLVNFISSKKIATNLPPPKASDILSELTLPHKLKQLSNGEHFLIHNVSPGFKDCIIFYATQQNLMDLKKASTWQVDGTVGFLVTSPHCVSWVKARDQLEGVVIL</sequence>
<comment type="caution">
    <text evidence="1">The sequence shown here is derived from an EMBL/GenBank/DDBJ whole genome shotgun (WGS) entry which is preliminary data.</text>
</comment>
<evidence type="ECO:0000313" key="1">
    <source>
        <dbReference type="EMBL" id="KAJ9068946.1"/>
    </source>
</evidence>
<dbReference type="EMBL" id="QTSX02003673">
    <property type="protein sequence ID" value="KAJ9068946.1"/>
    <property type="molecule type" value="Genomic_DNA"/>
</dbReference>
<organism evidence="1 2">
    <name type="scientific">Entomophthora muscae</name>
    <dbReference type="NCBI Taxonomy" id="34485"/>
    <lineage>
        <taxon>Eukaryota</taxon>
        <taxon>Fungi</taxon>
        <taxon>Fungi incertae sedis</taxon>
        <taxon>Zoopagomycota</taxon>
        <taxon>Entomophthoromycotina</taxon>
        <taxon>Entomophthoromycetes</taxon>
        <taxon>Entomophthorales</taxon>
        <taxon>Entomophthoraceae</taxon>
        <taxon>Entomophthora</taxon>
    </lineage>
</organism>
<reference evidence="1" key="1">
    <citation type="submission" date="2022-04" db="EMBL/GenBank/DDBJ databases">
        <title>Genome of the entomopathogenic fungus Entomophthora muscae.</title>
        <authorList>
            <person name="Elya C."/>
            <person name="Lovett B.R."/>
            <person name="Lee E."/>
            <person name="Macias A.M."/>
            <person name="Hajek A.E."/>
            <person name="De Bivort B.L."/>
            <person name="Kasson M.T."/>
            <person name="De Fine Licht H.H."/>
            <person name="Stajich J.E."/>
        </authorList>
    </citation>
    <scope>NUCLEOTIDE SEQUENCE</scope>
    <source>
        <strain evidence="1">Berkeley</strain>
    </source>
</reference>
<protein>
    <submittedName>
        <fullName evidence="1">Uncharacterized protein</fullName>
    </submittedName>
</protein>
<accession>A0ACC2T3B7</accession>
<gene>
    <name evidence="1" type="ORF">DSO57_1023486</name>
</gene>
<proteinExistence type="predicted"/>